<keyword evidence="1" id="KW-0812">Transmembrane</keyword>
<feature type="transmembrane region" description="Helical" evidence="1">
    <location>
        <begin position="216"/>
        <end position="237"/>
    </location>
</feature>
<feature type="transmembrane region" description="Helical" evidence="1">
    <location>
        <begin position="20"/>
        <end position="38"/>
    </location>
</feature>
<feature type="transmembrane region" description="Helical" evidence="1">
    <location>
        <begin position="177"/>
        <end position="204"/>
    </location>
</feature>
<accession>A0A2S7RSP8</accession>
<keyword evidence="1" id="KW-0472">Membrane</keyword>
<evidence type="ECO:0000256" key="1">
    <source>
        <dbReference type="SAM" id="Phobius"/>
    </source>
</evidence>
<gene>
    <name evidence="2" type="ORF">CUS89_09865</name>
</gene>
<feature type="transmembrane region" description="Helical" evidence="1">
    <location>
        <begin position="107"/>
        <end position="132"/>
    </location>
</feature>
<organism evidence="2 3">
    <name type="scientific">Enterococcus mundtii</name>
    <dbReference type="NCBI Taxonomy" id="53346"/>
    <lineage>
        <taxon>Bacteria</taxon>
        <taxon>Bacillati</taxon>
        <taxon>Bacillota</taxon>
        <taxon>Bacilli</taxon>
        <taxon>Lactobacillales</taxon>
        <taxon>Enterococcaceae</taxon>
        <taxon>Enterococcus</taxon>
    </lineage>
</organism>
<evidence type="ECO:0000313" key="3">
    <source>
        <dbReference type="Proteomes" id="UP000237934"/>
    </source>
</evidence>
<dbReference type="Proteomes" id="UP000237934">
    <property type="component" value="Unassembled WGS sequence"/>
</dbReference>
<dbReference type="RefSeq" id="WP_104871989.1">
    <property type="nucleotide sequence ID" value="NZ_PUAP01000028.1"/>
</dbReference>
<dbReference type="EMBL" id="PUAP01000028">
    <property type="protein sequence ID" value="PQF22687.1"/>
    <property type="molecule type" value="Genomic_DNA"/>
</dbReference>
<reference evidence="2 3" key="1">
    <citation type="journal article" date="2018" name="Pathog. Dis.">
        <title>Whole-genome sequencing based characterization of antimicrobial resistance in Enterococcus.</title>
        <authorList>
            <person name="Tyson G."/>
        </authorList>
    </citation>
    <scope>NUCLEOTIDE SEQUENCE [LARGE SCALE GENOMIC DNA]</scope>
    <source>
        <strain evidence="2 3">CVM N55263</strain>
    </source>
</reference>
<keyword evidence="1" id="KW-1133">Transmembrane helix</keyword>
<feature type="transmembrane region" description="Helical" evidence="1">
    <location>
        <begin position="152"/>
        <end position="170"/>
    </location>
</feature>
<protein>
    <submittedName>
        <fullName evidence="2">Uncharacterized protein</fullName>
    </submittedName>
</protein>
<sequence>MRFKQTICYYLSLTSHKKIWGCFFIGMIFSLGNLVYQYNQMGQQYDEFDLLLYGPYGILNGGINGFISSIYLMIWLFFIHSLDKKTEENFYLLHVKTKLKLLVNKDLIMVLSLTLYIIFVFLGFIFAYLIMYTLVKGELVEAELTLLNVGKIAAIKYLQFLFMGHLSLLLNRVIRNYLVVVLMVMTVFIINLVDSFPAFNLVFIVNRQQIMVQGTFIAWLGLLISLNFLLFAAKYTVTLLRRPNQWSLPLS</sequence>
<evidence type="ECO:0000313" key="2">
    <source>
        <dbReference type="EMBL" id="PQF22687.1"/>
    </source>
</evidence>
<comment type="caution">
    <text evidence="2">The sequence shown here is derived from an EMBL/GenBank/DDBJ whole genome shotgun (WGS) entry which is preliminary data.</text>
</comment>
<proteinExistence type="predicted"/>
<name>A0A2S7RSP8_ENTMU</name>
<dbReference type="AlphaFoldDB" id="A0A2S7RSP8"/>
<feature type="transmembrane region" description="Helical" evidence="1">
    <location>
        <begin position="58"/>
        <end position="79"/>
    </location>
</feature>